<feature type="domain" description="HTH tetR-type" evidence="4">
    <location>
        <begin position="37"/>
        <end position="97"/>
    </location>
</feature>
<dbReference type="InterPro" id="IPR036271">
    <property type="entry name" value="Tet_transcr_reg_TetR-rel_C_sf"/>
</dbReference>
<keyword evidence="3" id="KW-0804">Transcription</keyword>
<protein>
    <submittedName>
        <fullName evidence="5">Unannotated protein</fullName>
    </submittedName>
</protein>
<organism evidence="5">
    <name type="scientific">freshwater metagenome</name>
    <dbReference type="NCBI Taxonomy" id="449393"/>
    <lineage>
        <taxon>unclassified sequences</taxon>
        <taxon>metagenomes</taxon>
        <taxon>ecological metagenomes</taxon>
    </lineage>
</organism>
<reference evidence="5" key="1">
    <citation type="submission" date="2020-05" db="EMBL/GenBank/DDBJ databases">
        <authorList>
            <person name="Chiriac C."/>
            <person name="Salcher M."/>
            <person name="Ghai R."/>
            <person name="Kavagutti S V."/>
        </authorList>
    </citation>
    <scope>NUCLEOTIDE SEQUENCE</scope>
</reference>
<dbReference type="InterPro" id="IPR001647">
    <property type="entry name" value="HTH_TetR"/>
</dbReference>
<accession>A0A6J7J2F8</accession>
<keyword evidence="1" id="KW-0805">Transcription regulation</keyword>
<dbReference type="AlphaFoldDB" id="A0A6J7J2F8"/>
<dbReference type="SUPFAM" id="SSF46689">
    <property type="entry name" value="Homeodomain-like"/>
    <property type="match status" value="1"/>
</dbReference>
<keyword evidence="2" id="KW-0238">DNA-binding</keyword>
<evidence type="ECO:0000259" key="4">
    <source>
        <dbReference type="PROSITE" id="PS50977"/>
    </source>
</evidence>
<evidence type="ECO:0000256" key="2">
    <source>
        <dbReference type="ARBA" id="ARBA00023125"/>
    </source>
</evidence>
<evidence type="ECO:0000256" key="1">
    <source>
        <dbReference type="ARBA" id="ARBA00023015"/>
    </source>
</evidence>
<dbReference type="PROSITE" id="PS50977">
    <property type="entry name" value="HTH_TETR_2"/>
    <property type="match status" value="1"/>
</dbReference>
<gene>
    <name evidence="5" type="ORF">UFOPK3774_00389</name>
</gene>
<evidence type="ECO:0000256" key="3">
    <source>
        <dbReference type="ARBA" id="ARBA00023163"/>
    </source>
</evidence>
<dbReference type="GO" id="GO:0003677">
    <property type="term" value="F:DNA binding"/>
    <property type="evidence" value="ECO:0007669"/>
    <property type="project" value="UniProtKB-KW"/>
</dbReference>
<evidence type="ECO:0000313" key="5">
    <source>
        <dbReference type="EMBL" id="CAB4936814.1"/>
    </source>
</evidence>
<dbReference type="InterPro" id="IPR025996">
    <property type="entry name" value="MT1864/Rv1816-like_C"/>
</dbReference>
<dbReference type="EMBL" id="CAFBNG010000050">
    <property type="protein sequence ID" value="CAB4936814.1"/>
    <property type="molecule type" value="Genomic_DNA"/>
</dbReference>
<name>A0A6J7J2F8_9ZZZZ</name>
<dbReference type="InterPro" id="IPR009057">
    <property type="entry name" value="Homeodomain-like_sf"/>
</dbReference>
<proteinExistence type="predicted"/>
<dbReference type="SUPFAM" id="SSF48498">
    <property type="entry name" value="Tetracyclin repressor-like, C-terminal domain"/>
    <property type="match status" value="1"/>
</dbReference>
<sequence length="229" mass="24708">MSFPHATLSVKLTEPYGSGTMLTMSTLKKSASEFHHGDLQAALVMAGLRHVEKHGLNSLGLRQLALVTGVSPTAVYRHFVDLEHLKASVAKASREVLGTMMLDAMESASKAKGAKAANERFRAMGSAYIDFGLKKPNLFEIAFICFDAPRLEEDSPNPWELLMSSLTELNELGCISDKNFKTAPMIAWSMVHGFAALAAQGVTGTAQETQASKNDILAAVKKALDIKVI</sequence>
<dbReference type="Gene3D" id="1.10.357.10">
    <property type="entry name" value="Tetracycline Repressor, domain 2"/>
    <property type="match status" value="1"/>
</dbReference>
<dbReference type="Pfam" id="PF13305">
    <property type="entry name" value="TetR_C_33"/>
    <property type="match status" value="1"/>
</dbReference>